<protein>
    <submittedName>
        <fullName evidence="1">Uncharacterized protein</fullName>
    </submittedName>
</protein>
<dbReference type="Proteomes" id="UP000287651">
    <property type="component" value="Unassembled WGS sequence"/>
</dbReference>
<evidence type="ECO:0000313" key="1">
    <source>
        <dbReference type="EMBL" id="RRT40291.1"/>
    </source>
</evidence>
<reference evidence="1 2" key="1">
    <citation type="journal article" date="2014" name="Agronomy (Basel)">
        <title>A Draft Genome Sequence for Ensete ventricosum, the Drought-Tolerant Tree Against Hunger.</title>
        <authorList>
            <person name="Harrison J."/>
            <person name="Moore K.A."/>
            <person name="Paszkiewicz K."/>
            <person name="Jones T."/>
            <person name="Grant M."/>
            <person name="Ambacheew D."/>
            <person name="Muzemil S."/>
            <person name="Studholme D.J."/>
        </authorList>
    </citation>
    <scope>NUCLEOTIDE SEQUENCE [LARGE SCALE GENOMIC DNA]</scope>
</reference>
<comment type="caution">
    <text evidence="1">The sequence shown here is derived from an EMBL/GenBank/DDBJ whole genome shotgun (WGS) entry which is preliminary data.</text>
</comment>
<dbReference type="AlphaFoldDB" id="A0A426XLH3"/>
<name>A0A426XLH3_ENSVE</name>
<gene>
    <name evidence="1" type="ORF">B296_00052636</name>
</gene>
<accession>A0A426XLH3</accession>
<organism evidence="1 2">
    <name type="scientific">Ensete ventricosum</name>
    <name type="common">Abyssinian banana</name>
    <name type="synonym">Musa ensete</name>
    <dbReference type="NCBI Taxonomy" id="4639"/>
    <lineage>
        <taxon>Eukaryota</taxon>
        <taxon>Viridiplantae</taxon>
        <taxon>Streptophyta</taxon>
        <taxon>Embryophyta</taxon>
        <taxon>Tracheophyta</taxon>
        <taxon>Spermatophyta</taxon>
        <taxon>Magnoliopsida</taxon>
        <taxon>Liliopsida</taxon>
        <taxon>Zingiberales</taxon>
        <taxon>Musaceae</taxon>
        <taxon>Ensete</taxon>
    </lineage>
</organism>
<sequence>MAIEAELGGGWSGRQLRCGWHRNNGERTVVLGSCDYARGLEMTTLGRARRGVGASDNGCYAVREPDAGVFAVAVGGKRWAAESSNDRGEAMKRLRAMAAVVSVESAMPGKGNDMVGGGGWQ</sequence>
<evidence type="ECO:0000313" key="2">
    <source>
        <dbReference type="Proteomes" id="UP000287651"/>
    </source>
</evidence>
<dbReference type="EMBL" id="AMZH03019495">
    <property type="protein sequence ID" value="RRT40291.1"/>
    <property type="molecule type" value="Genomic_DNA"/>
</dbReference>
<proteinExistence type="predicted"/>